<dbReference type="InterPro" id="IPR036291">
    <property type="entry name" value="NAD(P)-bd_dom_sf"/>
</dbReference>
<keyword evidence="5" id="KW-1185">Reference proteome</keyword>
<dbReference type="EMBL" id="QGDO01000001">
    <property type="protein sequence ID" value="PWJ43942.1"/>
    <property type="molecule type" value="Genomic_DNA"/>
</dbReference>
<evidence type="ECO:0000256" key="1">
    <source>
        <dbReference type="ARBA" id="ARBA00006484"/>
    </source>
</evidence>
<dbReference type="Gene3D" id="3.40.50.720">
    <property type="entry name" value="NAD(P)-binding Rossmann-like Domain"/>
    <property type="match status" value="1"/>
</dbReference>
<dbReference type="PRINTS" id="PR00081">
    <property type="entry name" value="GDHRDH"/>
</dbReference>
<dbReference type="AlphaFoldDB" id="A0A315ZF36"/>
<evidence type="ECO:0000256" key="2">
    <source>
        <dbReference type="ARBA" id="ARBA00023002"/>
    </source>
</evidence>
<dbReference type="PANTHER" id="PTHR24322">
    <property type="entry name" value="PKSB"/>
    <property type="match status" value="1"/>
</dbReference>
<dbReference type="RefSeq" id="WP_109615467.1">
    <property type="nucleotide sequence ID" value="NZ_QGDO01000001.1"/>
</dbReference>
<dbReference type="SUPFAM" id="SSF51735">
    <property type="entry name" value="NAD(P)-binding Rossmann-fold domains"/>
    <property type="match status" value="1"/>
</dbReference>
<accession>A0A315ZF36</accession>
<sequence>MTKLKDKTILITGACAGIGKALLIQGLIQKAKSIIYLDKDLTQVHRLYHEFQPTHCELRGEVVDISNPNEVKEIAQQLAEEDIHIDILFNNAGVMIGKYFHEMQTEEIDLLMDVNAKGSMYVASALLPRMIERKQGHIVNITSIAGLVSCPQMSVYCASKWASTGWSESLRLEMEQLKTNIKVTTVQPGHVNTTMFTGFKSNFLTPTLTAEEVAKQIVKGVGKNKIFVRMPFMNRLSPFIKGILPVRWFDLLIGRGLGIYDSMANFEGNNPLKSKEEKVTN</sequence>
<dbReference type="InterPro" id="IPR020904">
    <property type="entry name" value="Sc_DH/Rdtase_CS"/>
</dbReference>
<proteinExistence type="inferred from homology"/>
<keyword evidence="2" id="KW-0560">Oxidoreductase</keyword>
<evidence type="ECO:0000313" key="5">
    <source>
        <dbReference type="Proteomes" id="UP000245535"/>
    </source>
</evidence>
<dbReference type="OrthoDB" id="9808814at2"/>
<comment type="similarity">
    <text evidence="1 3">Belongs to the short-chain dehydrogenases/reductases (SDR) family.</text>
</comment>
<evidence type="ECO:0008006" key="6">
    <source>
        <dbReference type="Google" id="ProtNLM"/>
    </source>
</evidence>
<gene>
    <name evidence="4" type="ORF">BC781_101292</name>
</gene>
<name>A0A315ZF36_SEDFL</name>
<dbReference type="Pfam" id="PF00106">
    <property type="entry name" value="adh_short"/>
    <property type="match status" value="1"/>
</dbReference>
<dbReference type="InterPro" id="IPR002347">
    <property type="entry name" value="SDR_fam"/>
</dbReference>
<organism evidence="4 5">
    <name type="scientific">Sediminitomix flava</name>
    <dbReference type="NCBI Taxonomy" id="379075"/>
    <lineage>
        <taxon>Bacteria</taxon>
        <taxon>Pseudomonadati</taxon>
        <taxon>Bacteroidota</taxon>
        <taxon>Cytophagia</taxon>
        <taxon>Cytophagales</taxon>
        <taxon>Flammeovirgaceae</taxon>
        <taxon>Sediminitomix</taxon>
    </lineage>
</organism>
<evidence type="ECO:0000256" key="3">
    <source>
        <dbReference type="RuleBase" id="RU000363"/>
    </source>
</evidence>
<evidence type="ECO:0000313" key="4">
    <source>
        <dbReference type="EMBL" id="PWJ43942.1"/>
    </source>
</evidence>
<dbReference type="PANTHER" id="PTHR24322:SF736">
    <property type="entry name" value="RETINOL DEHYDROGENASE 10"/>
    <property type="match status" value="1"/>
</dbReference>
<dbReference type="PRINTS" id="PR00080">
    <property type="entry name" value="SDRFAMILY"/>
</dbReference>
<dbReference type="GO" id="GO:0016616">
    <property type="term" value="F:oxidoreductase activity, acting on the CH-OH group of donors, NAD or NADP as acceptor"/>
    <property type="evidence" value="ECO:0007669"/>
    <property type="project" value="TreeGrafter"/>
</dbReference>
<reference evidence="4 5" key="1">
    <citation type="submission" date="2018-03" db="EMBL/GenBank/DDBJ databases">
        <title>Genomic Encyclopedia of Archaeal and Bacterial Type Strains, Phase II (KMG-II): from individual species to whole genera.</title>
        <authorList>
            <person name="Goeker M."/>
        </authorList>
    </citation>
    <scope>NUCLEOTIDE SEQUENCE [LARGE SCALE GENOMIC DNA]</scope>
    <source>
        <strain evidence="4 5">DSM 28229</strain>
    </source>
</reference>
<dbReference type="Proteomes" id="UP000245535">
    <property type="component" value="Unassembled WGS sequence"/>
</dbReference>
<protein>
    <recommendedName>
        <fullName evidence="6">Short-subunit dehydrogenase</fullName>
    </recommendedName>
</protein>
<comment type="caution">
    <text evidence="4">The sequence shown here is derived from an EMBL/GenBank/DDBJ whole genome shotgun (WGS) entry which is preliminary data.</text>
</comment>
<dbReference type="PROSITE" id="PS00061">
    <property type="entry name" value="ADH_SHORT"/>
    <property type="match status" value="1"/>
</dbReference>